<organism evidence="2 3">
    <name type="scientific">Tanacetum coccineum</name>
    <dbReference type="NCBI Taxonomy" id="301880"/>
    <lineage>
        <taxon>Eukaryota</taxon>
        <taxon>Viridiplantae</taxon>
        <taxon>Streptophyta</taxon>
        <taxon>Embryophyta</taxon>
        <taxon>Tracheophyta</taxon>
        <taxon>Spermatophyta</taxon>
        <taxon>Magnoliopsida</taxon>
        <taxon>eudicotyledons</taxon>
        <taxon>Gunneridae</taxon>
        <taxon>Pentapetalae</taxon>
        <taxon>asterids</taxon>
        <taxon>campanulids</taxon>
        <taxon>Asterales</taxon>
        <taxon>Asteraceae</taxon>
        <taxon>Asteroideae</taxon>
        <taxon>Anthemideae</taxon>
        <taxon>Anthemidinae</taxon>
        <taxon>Tanacetum</taxon>
    </lineage>
</organism>
<gene>
    <name evidence="2" type="ORF">Tco_1030753</name>
</gene>
<sequence>MPELMRDVLYARIRMEHRDGEGVVVFTSQAWGRVFETRGPLVRELILEFLGTLRFREVLLDLDTPSTIQFLGPSPSYNLIRDPVLRLCHRMMAHSIAGRSQAYEKICVELRDTWAWVPTGPSRREGDAGGVVEEAPVVLGGGDKDEEMPQAVPPPLRTQGERIARLEEEVHGIREVLQGQREVLDSMDRDFSRFTTWTVTSLSRMMDMADVTYTRYTESSVEFQRHSVRQRPTVPAAPQQPDP</sequence>
<name>A0ABQ5G9E1_9ASTR</name>
<proteinExistence type="predicted"/>
<evidence type="ECO:0000313" key="2">
    <source>
        <dbReference type="EMBL" id="GJT71467.1"/>
    </source>
</evidence>
<evidence type="ECO:0000313" key="3">
    <source>
        <dbReference type="Proteomes" id="UP001151760"/>
    </source>
</evidence>
<accession>A0ABQ5G9E1</accession>
<dbReference type="EMBL" id="BQNB010018169">
    <property type="protein sequence ID" value="GJT71467.1"/>
    <property type="molecule type" value="Genomic_DNA"/>
</dbReference>
<dbReference type="Proteomes" id="UP001151760">
    <property type="component" value="Unassembled WGS sequence"/>
</dbReference>
<keyword evidence="3" id="KW-1185">Reference proteome</keyword>
<reference evidence="2" key="2">
    <citation type="submission" date="2022-01" db="EMBL/GenBank/DDBJ databases">
        <authorList>
            <person name="Yamashiro T."/>
            <person name="Shiraishi A."/>
            <person name="Satake H."/>
            <person name="Nakayama K."/>
        </authorList>
    </citation>
    <scope>NUCLEOTIDE SEQUENCE</scope>
</reference>
<feature type="region of interest" description="Disordered" evidence="1">
    <location>
        <begin position="224"/>
        <end position="243"/>
    </location>
</feature>
<reference evidence="2" key="1">
    <citation type="journal article" date="2022" name="Int. J. Mol. Sci.">
        <title>Draft Genome of Tanacetum Coccineum: Genomic Comparison of Closely Related Tanacetum-Family Plants.</title>
        <authorList>
            <person name="Yamashiro T."/>
            <person name="Shiraishi A."/>
            <person name="Nakayama K."/>
            <person name="Satake H."/>
        </authorList>
    </citation>
    <scope>NUCLEOTIDE SEQUENCE</scope>
</reference>
<protein>
    <submittedName>
        <fullName evidence="2">Uncharacterized protein</fullName>
    </submittedName>
</protein>
<evidence type="ECO:0000256" key="1">
    <source>
        <dbReference type="SAM" id="MobiDB-lite"/>
    </source>
</evidence>
<comment type="caution">
    <text evidence="2">The sequence shown here is derived from an EMBL/GenBank/DDBJ whole genome shotgun (WGS) entry which is preliminary data.</text>
</comment>